<organism evidence="1 2">
    <name type="scientific">Durusdinium trenchii</name>
    <dbReference type="NCBI Taxonomy" id="1381693"/>
    <lineage>
        <taxon>Eukaryota</taxon>
        <taxon>Sar</taxon>
        <taxon>Alveolata</taxon>
        <taxon>Dinophyceae</taxon>
        <taxon>Suessiales</taxon>
        <taxon>Symbiodiniaceae</taxon>
        <taxon>Durusdinium</taxon>
    </lineage>
</organism>
<dbReference type="EMBL" id="CAXAMM010024573">
    <property type="protein sequence ID" value="CAK9055621.1"/>
    <property type="molecule type" value="Genomic_DNA"/>
</dbReference>
<name>A0ABP0MVU5_9DINO</name>
<comment type="caution">
    <text evidence="1">The sequence shown here is derived from an EMBL/GenBank/DDBJ whole genome shotgun (WGS) entry which is preliminary data.</text>
</comment>
<dbReference type="Proteomes" id="UP001642464">
    <property type="component" value="Unassembled WGS sequence"/>
</dbReference>
<gene>
    <name evidence="1" type="ORF">SCF082_LOCUS30050</name>
</gene>
<reference evidence="1 2" key="1">
    <citation type="submission" date="2024-02" db="EMBL/GenBank/DDBJ databases">
        <authorList>
            <person name="Chen Y."/>
            <person name="Shah S."/>
            <person name="Dougan E. K."/>
            <person name="Thang M."/>
            <person name="Chan C."/>
        </authorList>
    </citation>
    <scope>NUCLEOTIDE SEQUENCE [LARGE SCALE GENOMIC DNA]</scope>
</reference>
<feature type="non-terminal residue" evidence="1">
    <location>
        <position position="485"/>
    </location>
</feature>
<sequence length="485" mass="53171">MFGAWLNEELPAPSTFHNDQRIRKGIDWDTLVELARIANEYDGGHIFDARIELLKMVRDNEEMDDAAVALPGNIKRPWRLQQIIKDAKESYARQLRVTEPDFRGVLAELDVSPDVAVELESVVAMDGPMTEADFWEVAVKLPVEAHRELIKERTGYEAPEPGFFEGKYPTPTTGLHAASPPGGKGRSMTRTFQKLSVGLAIGALSAAAFAQAAPERPQAPVGLAPQPAQPQFENIFTMGEDGMPVPPATWLDIAALAVNPTIPVDMREQVEAGVREWLANVQQLILQNPDLAVEAAQGLFENITIEARADLAHASEVMKALGSVTNLSSFLVTEGVLSNEQGETNRRIVQQYVRARSDALSKQVMEMSPEEQQGQMQLLMARTTMTSLTDDALRMFRSIAVRGAPMAGDAIRDAGLDASSYSAELQAVREAGTDEAKYEAMITLMDAMEGMEIFRFAESLGAKLPEIELRGLERVGELHGAESEE</sequence>
<evidence type="ECO:0000313" key="2">
    <source>
        <dbReference type="Proteomes" id="UP001642464"/>
    </source>
</evidence>
<accession>A0ABP0MVU5</accession>
<evidence type="ECO:0000313" key="1">
    <source>
        <dbReference type="EMBL" id="CAK9055621.1"/>
    </source>
</evidence>
<proteinExistence type="predicted"/>
<protein>
    <submittedName>
        <fullName evidence="1">Uncharacterized protein</fullName>
    </submittedName>
</protein>
<keyword evidence="2" id="KW-1185">Reference proteome</keyword>